<dbReference type="EMBL" id="LT934112">
    <property type="protein sequence ID" value="VAH20072.1"/>
    <property type="molecule type" value="Genomic_DNA"/>
</dbReference>
<organism evidence="2 3">
    <name type="scientific">Triticum turgidum subsp. durum</name>
    <name type="common">Durum wheat</name>
    <name type="synonym">Triticum durum</name>
    <dbReference type="NCBI Taxonomy" id="4567"/>
    <lineage>
        <taxon>Eukaryota</taxon>
        <taxon>Viridiplantae</taxon>
        <taxon>Streptophyta</taxon>
        <taxon>Embryophyta</taxon>
        <taxon>Tracheophyta</taxon>
        <taxon>Spermatophyta</taxon>
        <taxon>Magnoliopsida</taxon>
        <taxon>Liliopsida</taxon>
        <taxon>Poales</taxon>
        <taxon>Poaceae</taxon>
        <taxon>BOP clade</taxon>
        <taxon>Pooideae</taxon>
        <taxon>Triticodae</taxon>
        <taxon>Triticeae</taxon>
        <taxon>Triticinae</taxon>
        <taxon>Triticum</taxon>
    </lineage>
</organism>
<dbReference type="Gramene" id="TRITD1Bv1G164350.1">
    <property type="protein sequence ID" value="TRITD1Bv1G164350.1"/>
    <property type="gene ID" value="TRITD1Bv1G164350"/>
</dbReference>
<evidence type="ECO:0000313" key="2">
    <source>
        <dbReference type="EMBL" id="VAH20072.1"/>
    </source>
</evidence>
<sequence length="79" mass="8718">MDPNRFVAGGAVCGRLDRIPHLLPARSQISSPPSSSTPTPSRDSALARRSWILASFPAVRFWFREQATTVLRSSGKYKC</sequence>
<accession>A0A9R0QYZ8</accession>
<dbReference type="Proteomes" id="UP000324705">
    <property type="component" value="Chromosome 1B"/>
</dbReference>
<proteinExistence type="predicted"/>
<dbReference type="AlphaFoldDB" id="A0A9R0QYZ8"/>
<feature type="compositionally biased region" description="Low complexity" evidence="1">
    <location>
        <begin position="30"/>
        <end position="41"/>
    </location>
</feature>
<reference evidence="2 3" key="1">
    <citation type="submission" date="2017-09" db="EMBL/GenBank/DDBJ databases">
        <authorList>
            <consortium name="International Durum Wheat Genome Sequencing Consortium (IDWGSC)"/>
            <person name="Milanesi L."/>
        </authorList>
    </citation>
    <scope>NUCLEOTIDE SEQUENCE [LARGE SCALE GENOMIC DNA]</scope>
    <source>
        <strain evidence="3">cv. Svevo</strain>
    </source>
</reference>
<feature type="region of interest" description="Disordered" evidence="1">
    <location>
        <begin position="24"/>
        <end position="43"/>
    </location>
</feature>
<gene>
    <name evidence="2" type="ORF">TRITD_1Bv1G164350</name>
</gene>
<evidence type="ECO:0000313" key="3">
    <source>
        <dbReference type="Proteomes" id="UP000324705"/>
    </source>
</evidence>
<name>A0A9R0QYZ8_TRITD</name>
<evidence type="ECO:0000256" key="1">
    <source>
        <dbReference type="SAM" id="MobiDB-lite"/>
    </source>
</evidence>
<keyword evidence="3" id="KW-1185">Reference proteome</keyword>
<protein>
    <submittedName>
        <fullName evidence="2">Uncharacterized protein</fullName>
    </submittedName>
</protein>